<evidence type="ECO:0000313" key="2">
    <source>
        <dbReference type="Proteomes" id="UP000799424"/>
    </source>
</evidence>
<dbReference type="EMBL" id="MU006235">
    <property type="protein sequence ID" value="KAF2822227.1"/>
    <property type="molecule type" value="Genomic_DNA"/>
</dbReference>
<reference evidence="1" key="1">
    <citation type="journal article" date="2020" name="Stud. Mycol.">
        <title>101 Dothideomycetes genomes: a test case for predicting lifestyles and emergence of pathogens.</title>
        <authorList>
            <person name="Haridas S."/>
            <person name="Albert R."/>
            <person name="Binder M."/>
            <person name="Bloem J."/>
            <person name="Labutti K."/>
            <person name="Salamov A."/>
            <person name="Andreopoulos B."/>
            <person name="Baker S."/>
            <person name="Barry K."/>
            <person name="Bills G."/>
            <person name="Bluhm B."/>
            <person name="Cannon C."/>
            <person name="Castanera R."/>
            <person name="Culley D."/>
            <person name="Daum C."/>
            <person name="Ezra D."/>
            <person name="Gonzalez J."/>
            <person name="Henrissat B."/>
            <person name="Kuo A."/>
            <person name="Liang C."/>
            <person name="Lipzen A."/>
            <person name="Lutzoni F."/>
            <person name="Magnuson J."/>
            <person name="Mondo S."/>
            <person name="Nolan M."/>
            <person name="Ohm R."/>
            <person name="Pangilinan J."/>
            <person name="Park H.-J."/>
            <person name="Ramirez L."/>
            <person name="Alfaro M."/>
            <person name="Sun H."/>
            <person name="Tritt A."/>
            <person name="Yoshinaga Y."/>
            <person name="Zwiers L.-H."/>
            <person name="Turgeon B."/>
            <person name="Goodwin S."/>
            <person name="Spatafora J."/>
            <person name="Crous P."/>
            <person name="Grigoriev I."/>
        </authorList>
    </citation>
    <scope>NUCLEOTIDE SEQUENCE</scope>
    <source>
        <strain evidence="1">CBS 113818</strain>
    </source>
</reference>
<proteinExistence type="predicted"/>
<accession>A0A6A6ZPK8</accession>
<dbReference type="Proteomes" id="UP000799424">
    <property type="component" value="Unassembled WGS sequence"/>
</dbReference>
<dbReference type="AlphaFoldDB" id="A0A6A6ZPK8"/>
<keyword evidence="2" id="KW-1185">Reference proteome</keyword>
<name>A0A6A6ZPK8_9PLEO</name>
<sequence>MSSGSQFGFRALYRVVRIQITGRQNAQSVSARFSGLQPSTSKQHIIFAYALRIVRVVAKLQITASSSNRVWHVLLHILATIVHSALSVRTESRSNTSVYGSVGTKHATKGAEYKSKSRSMVFSSCDIRACGMAPSNVVEDRLIRRRLEDMSIQISTTH</sequence>
<organism evidence="1 2">
    <name type="scientific">Ophiobolus disseminans</name>
    <dbReference type="NCBI Taxonomy" id="1469910"/>
    <lineage>
        <taxon>Eukaryota</taxon>
        <taxon>Fungi</taxon>
        <taxon>Dikarya</taxon>
        <taxon>Ascomycota</taxon>
        <taxon>Pezizomycotina</taxon>
        <taxon>Dothideomycetes</taxon>
        <taxon>Pleosporomycetidae</taxon>
        <taxon>Pleosporales</taxon>
        <taxon>Pleosporineae</taxon>
        <taxon>Phaeosphaeriaceae</taxon>
        <taxon>Ophiobolus</taxon>
    </lineage>
</organism>
<protein>
    <submittedName>
        <fullName evidence="1">Uncharacterized protein</fullName>
    </submittedName>
</protein>
<gene>
    <name evidence="1" type="ORF">CC86DRAFT_97487</name>
</gene>
<evidence type="ECO:0000313" key="1">
    <source>
        <dbReference type="EMBL" id="KAF2822227.1"/>
    </source>
</evidence>